<reference evidence="7" key="1">
    <citation type="submission" date="2018-02" db="EMBL/GenBank/DDBJ databases">
        <title>Genome sequencing of Solimonas sp. HR-BB.</title>
        <authorList>
            <person name="Lee Y."/>
            <person name="Jeon C.O."/>
        </authorList>
    </citation>
    <scope>NUCLEOTIDE SEQUENCE [LARGE SCALE GENOMIC DNA]</scope>
    <source>
        <strain evidence="7">HR-U</strain>
    </source>
</reference>
<protein>
    <submittedName>
        <fullName evidence="6">Multidrug ABC transporter ATP-binding protein</fullName>
    </submittedName>
</protein>
<dbReference type="InterPro" id="IPR003439">
    <property type="entry name" value="ABC_transporter-like_ATP-bd"/>
</dbReference>
<feature type="domain" description="ABC transporter" evidence="5">
    <location>
        <begin position="4"/>
        <end position="232"/>
    </location>
</feature>
<keyword evidence="2" id="KW-0813">Transport</keyword>
<dbReference type="InterPro" id="IPR003593">
    <property type="entry name" value="AAA+_ATPase"/>
</dbReference>
<dbReference type="RefSeq" id="WP_104710135.1">
    <property type="nucleotide sequence ID" value="NZ_PTRA01000001.1"/>
</dbReference>
<evidence type="ECO:0000256" key="3">
    <source>
        <dbReference type="ARBA" id="ARBA00022741"/>
    </source>
</evidence>
<sequence length="308" mass="34183">MPILQTHQLEFYFRKGQPIVRQVDLSVPKGSIFGFLGPNGAGKTTTIRLILGLLRASGGRVEIFGQELESNRSELFQKIGSLIEQPSLYLHLTGEQNLEIARRYTQVPPSRIPEVLAMVGLQAAARKRAGAYSLGMKQRLGLAIALLHQPELVILDEPTNGLDPAGIIEMRELLKTLNRDHGITFFVSSHLLAEVERMCTHVGIIHQGKLLFQGSIEELQSAQVQKRSVQLETNNVDQAEALLRQQYPVQRLANGKLSIPFESKSQVAALNQSLVLAGFEVYELNLQGADLEEMFLEITGPLRMESLV</sequence>
<proteinExistence type="inferred from homology"/>
<evidence type="ECO:0000256" key="1">
    <source>
        <dbReference type="ARBA" id="ARBA00005417"/>
    </source>
</evidence>
<evidence type="ECO:0000256" key="2">
    <source>
        <dbReference type="ARBA" id="ARBA00022448"/>
    </source>
</evidence>
<dbReference type="Pfam" id="PF00005">
    <property type="entry name" value="ABC_tran"/>
    <property type="match status" value="1"/>
</dbReference>
<dbReference type="EMBL" id="PTRA01000001">
    <property type="protein sequence ID" value="PQA58971.1"/>
    <property type="molecule type" value="Genomic_DNA"/>
</dbReference>
<dbReference type="GO" id="GO:0016887">
    <property type="term" value="F:ATP hydrolysis activity"/>
    <property type="evidence" value="ECO:0007669"/>
    <property type="project" value="InterPro"/>
</dbReference>
<dbReference type="PROSITE" id="PS00211">
    <property type="entry name" value="ABC_TRANSPORTER_1"/>
    <property type="match status" value="1"/>
</dbReference>
<dbReference type="SUPFAM" id="SSF52540">
    <property type="entry name" value="P-loop containing nucleoside triphosphate hydrolases"/>
    <property type="match status" value="1"/>
</dbReference>
<evidence type="ECO:0000259" key="5">
    <source>
        <dbReference type="PROSITE" id="PS50893"/>
    </source>
</evidence>
<dbReference type="SMART" id="SM00382">
    <property type="entry name" value="AAA"/>
    <property type="match status" value="1"/>
</dbReference>
<dbReference type="InterPro" id="IPR017871">
    <property type="entry name" value="ABC_transporter-like_CS"/>
</dbReference>
<dbReference type="PANTHER" id="PTHR43335">
    <property type="entry name" value="ABC TRANSPORTER, ATP-BINDING PROTEIN"/>
    <property type="match status" value="1"/>
</dbReference>
<evidence type="ECO:0000313" key="7">
    <source>
        <dbReference type="Proteomes" id="UP000239590"/>
    </source>
</evidence>
<comment type="similarity">
    <text evidence="1">Belongs to the ABC transporter superfamily.</text>
</comment>
<name>A0A2S7IMK2_9BACT</name>
<dbReference type="Proteomes" id="UP000239590">
    <property type="component" value="Unassembled WGS sequence"/>
</dbReference>
<comment type="caution">
    <text evidence="6">The sequence shown here is derived from an EMBL/GenBank/DDBJ whole genome shotgun (WGS) entry which is preliminary data.</text>
</comment>
<dbReference type="GO" id="GO:0005524">
    <property type="term" value="F:ATP binding"/>
    <property type="evidence" value="ECO:0007669"/>
    <property type="project" value="UniProtKB-KW"/>
</dbReference>
<evidence type="ECO:0000256" key="4">
    <source>
        <dbReference type="ARBA" id="ARBA00022840"/>
    </source>
</evidence>
<evidence type="ECO:0000313" key="6">
    <source>
        <dbReference type="EMBL" id="PQA58971.1"/>
    </source>
</evidence>
<keyword evidence="4 6" id="KW-0067">ATP-binding</keyword>
<dbReference type="PANTHER" id="PTHR43335:SF4">
    <property type="entry name" value="ABC TRANSPORTER, ATP-BINDING PROTEIN"/>
    <property type="match status" value="1"/>
</dbReference>
<dbReference type="OrthoDB" id="9808363at2"/>
<keyword evidence="3" id="KW-0547">Nucleotide-binding</keyword>
<dbReference type="AlphaFoldDB" id="A0A2S7IMK2"/>
<dbReference type="PROSITE" id="PS50893">
    <property type="entry name" value="ABC_TRANSPORTER_2"/>
    <property type="match status" value="1"/>
</dbReference>
<dbReference type="Gene3D" id="3.40.50.300">
    <property type="entry name" value="P-loop containing nucleotide triphosphate hydrolases"/>
    <property type="match status" value="1"/>
</dbReference>
<gene>
    <name evidence="6" type="ORF">C5O19_04750</name>
</gene>
<keyword evidence="7" id="KW-1185">Reference proteome</keyword>
<accession>A0A2S7IMK2</accession>
<organism evidence="6 7">
    <name type="scientific">Siphonobacter curvatus</name>
    <dbReference type="NCBI Taxonomy" id="2094562"/>
    <lineage>
        <taxon>Bacteria</taxon>
        <taxon>Pseudomonadati</taxon>
        <taxon>Bacteroidota</taxon>
        <taxon>Cytophagia</taxon>
        <taxon>Cytophagales</taxon>
        <taxon>Cytophagaceae</taxon>
        <taxon>Siphonobacter</taxon>
    </lineage>
</organism>
<dbReference type="InterPro" id="IPR027417">
    <property type="entry name" value="P-loop_NTPase"/>
</dbReference>